<dbReference type="EMBL" id="JOKJ01000019">
    <property type="protein sequence ID" value="KEQ05590.1"/>
    <property type="molecule type" value="Genomic_DNA"/>
</dbReference>
<name>A0A922NX44_9HYPH</name>
<sequence>MTICTNPKVFNDTVNEWIKTYERMAQDDTLEGVDSTPINETLERLYAYKAAIKNKDYDFIKAQGFTLNTRKERGELATKVFSDTFGPTFSFRHGSSTTRNNAMFQKAEMVDGGVRIHYIHKGRPKSNTFSLTTGERSTMTKNNRYIQIDGFRDFLDNLSLAENEQESLGMALGSAPGADFKLKDKDQEKSYVHGNIENMKAMLKKVHKLGGEKADYKELQGHLALLDKMKPRFFEDLKLFINDKAKTSKGIVRPTRIDIKIKSDPASIGNQQSEASIYMEEVVHSMTSGAINAGTVKSDQLVRRLDALVELGRKQLKPEDFLPAPEDSVDPEKEMEFANKLYDYIFNSNTTREEFLAKGIAQPLVAKALSKVKVKDTSGSKTILDRLYDLWGFVQDVITGQLTVKNRNQKVDDALVQLAFELGEINTKAAIKASEKPGFLSRVYDLVLNSPDKALAGKLQKASESTIGKLATKEFEEMPDSLYGRVKYSAKLIGLSMVNPTYTKVMGALASSYGLRPDGTIREIVGGLFQTEPVQKVAEFLTLQAGYVDKFRNEQIGLTKDNVLSKFKEAPTREEEEAMTAVLADTALASLFGKATAASEAGLVKERVFDNATIRKLLTDEDALDKAIQTAKRALKDADSTNYNWHSNQAVGLGIYMAKHLGTPEQNHNARNIAEGIHSSNRKRPRASVIKAVEELATLTAIKNTEKAPRALVADLMKRDYEAVQHVADIIEGFRKNTVETVFKKNQRNMIMGYTREVFDDGILMEVAPLKERSAMEKQGFQYKGTLVKKTGSEIGETMALYVTDSASRPERLRGGVRFNQLRSKGTTVTAAKYKEGEGLPSSLIRETAARDINRISREAKVRIKKMEEGEYDFKDTVYGLMPLLNEEGVVVDYRYMMDKKTKKQLLKQDTRISEVMGKSFGSLIDKDMTAQHNAKVLDALRSDMKENWSRGTKGKDGLTDFTLIGPEVSNPEMRKLYYMLPKEFQSFIKSREDKTLAVRTSLKNMYFGYSQASIADVGLLKQVTPDVLLRAARIAETVWMEVVQIAKTNILMKMPTVTLSNFFSNTLYLVMKGYNPKEVLSMQVDSFKTIKTYNSNLKRKQELQNREREIKVALGKKILDTPRSRKGSNDKVVSTRRKNELKLELKRVQGELNSLETRITGSRVHELIQMGLDQSVEDLSSEVVRDTNKISRFFDEKTENLPSVARTGLDYLFLTKRTAPYQVVNEFLEITDLMSRDIQNVMEKRSEQRQVNGQERLPNWWMEGKPKDYKARQRLVGAERTEFLKRAEENRKYELVEDYINYAMPSGRFEEYLNKVGILMFTKYVKRIQRIITKTGGRGLIKTTLGLMATGIAGGLPSIHEQSFLAKDWYAESLGPGNVFPIYSPTDIFMNVVTPSLLKASTYDVSLN</sequence>
<keyword evidence="2" id="KW-1185">Reference proteome</keyword>
<dbReference type="RefSeq" id="WP_037189768.1">
    <property type="nucleotide sequence ID" value="NZ_JOKJ01000019.1"/>
</dbReference>
<organism evidence="1 2">
    <name type="scientific">Pseudorhizobium pelagicum</name>
    <dbReference type="NCBI Taxonomy" id="1509405"/>
    <lineage>
        <taxon>Bacteria</taxon>
        <taxon>Pseudomonadati</taxon>
        <taxon>Pseudomonadota</taxon>
        <taxon>Alphaproteobacteria</taxon>
        <taxon>Hyphomicrobiales</taxon>
        <taxon>Rhizobiaceae</taxon>
        <taxon>Rhizobium/Agrobacterium group</taxon>
        <taxon>Pseudorhizobium</taxon>
    </lineage>
</organism>
<gene>
    <name evidence="1" type="ORF">GV68_08660</name>
</gene>
<evidence type="ECO:0000313" key="2">
    <source>
        <dbReference type="Proteomes" id="UP000052167"/>
    </source>
</evidence>
<reference evidence="1 2" key="1">
    <citation type="submission" date="2014-06" db="EMBL/GenBank/DDBJ databases">
        <title>Rhizobium pelagicum/R2-400B4.</title>
        <authorList>
            <person name="Kimes N.E."/>
            <person name="Lopez-Perez M."/>
        </authorList>
    </citation>
    <scope>NUCLEOTIDE SEQUENCE [LARGE SCALE GENOMIC DNA]</scope>
    <source>
        <strain evidence="1 2">R2-400B4</strain>
    </source>
</reference>
<evidence type="ECO:0000313" key="1">
    <source>
        <dbReference type="EMBL" id="KEQ05590.1"/>
    </source>
</evidence>
<dbReference type="Proteomes" id="UP000052167">
    <property type="component" value="Unassembled WGS sequence"/>
</dbReference>
<proteinExistence type="predicted"/>
<comment type="caution">
    <text evidence="1">The sequence shown here is derived from an EMBL/GenBank/DDBJ whole genome shotgun (WGS) entry which is preliminary data.</text>
</comment>
<accession>A0A922NX44</accession>
<protein>
    <submittedName>
        <fullName evidence="1">Uncharacterized protein</fullName>
    </submittedName>
</protein>